<evidence type="ECO:0000313" key="2">
    <source>
        <dbReference type="EMBL" id="APO77540.1"/>
    </source>
</evidence>
<reference evidence="2 3" key="1">
    <citation type="submission" date="2016-09" db="EMBL/GenBank/DDBJ databases">
        <title>The complete genome sequences of Rhizobium gallicum, symbiovars gallicum and phaseoli, symbionts associated to common bean (Phaseolus vulgaris).</title>
        <authorList>
            <person name="Bustos P."/>
            <person name="Santamaria R.I."/>
            <person name="Perez-Carrascal O.M."/>
            <person name="Juarez S."/>
            <person name="Lozano L."/>
            <person name="Martinez-Flores I."/>
            <person name="Martinez-Romero E."/>
            <person name="Cevallos M."/>
            <person name="Romero D."/>
            <person name="Davila G."/>
            <person name="Gonzalez V."/>
        </authorList>
    </citation>
    <scope>NUCLEOTIDE SEQUENCE [LARGE SCALE GENOMIC DNA]</scope>
    <source>
        <strain evidence="2 3">8C-3</strain>
        <plasmid evidence="3">Plasmid prsp8c3b</plasmid>
    </source>
</reference>
<keyword evidence="2" id="KW-0614">Plasmid</keyword>
<gene>
    <name evidence="2" type="ORF">AM571_PB00255</name>
</gene>
<proteinExistence type="predicted"/>
<keyword evidence="1" id="KW-0812">Transmembrane</keyword>
<name>A0A1L5PBR7_RHIET</name>
<organism evidence="2 3">
    <name type="scientific">Rhizobium etli 8C-3</name>
    <dbReference type="NCBI Taxonomy" id="538025"/>
    <lineage>
        <taxon>Bacteria</taxon>
        <taxon>Pseudomonadati</taxon>
        <taxon>Pseudomonadota</taxon>
        <taxon>Alphaproteobacteria</taxon>
        <taxon>Hyphomicrobiales</taxon>
        <taxon>Rhizobiaceae</taxon>
        <taxon>Rhizobium/Agrobacterium group</taxon>
        <taxon>Rhizobium</taxon>
    </lineage>
</organism>
<geneLocation type="plasmid" evidence="3">
    <name>prsp8c3b</name>
</geneLocation>
<feature type="transmembrane region" description="Helical" evidence="1">
    <location>
        <begin position="27"/>
        <end position="50"/>
    </location>
</feature>
<keyword evidence="1" id="KW-1133">Transmembrane helix</keyword>
<sequence length="62" mass="6484">MWSSKNGSSGSVETVLENELEHSVSCLASIVITLDVIGQILAVASAVSVLMGSHKKHCCLVD</sequence>
<keyword evidence="1" id="KW-0472">Membrane</keyword>
<protein>
    <submittedName>
        <fullName evidence="2">Uncharacterized protein</fullName>
    </submittedName>
</protein>
<evidence type="ECO:0000313" key="3">
    <source>
        <dbReference type="Proteomes" id="UP000185109"/>
    </source>
</evidence>
<dbReference type="AlphaFoldDB" id="A0A1L5PBR7"/>
<dbReference type="Proteomes" id="UP000185109">
    <property type="component" value="Plasmid pRsp8C3b"/>
</dbReference>
<dbReference type="EMBL" id="CP017243">
    <property type="protein sequence ID" value="APO77540.1"/>
    <property type="molecule type" value="Genomic_DNA"/>
</dbReference>
<accession>A0A1L5PBR7</accession>
<evidence type="ECO:0000256" key="1">
    <source>
        <dbReference type="SAM" id="Phobius"/>
    </source>
</evidence>